<proteinExistence type="predicted"/>
<dbReference type="SUPFAM" id="SSF81296">
    <property type="entry name" value="E set domains"/>
    <property type="match status" value="1"/>
</dbReference>
<dbReference type="InterPro" id="IPR014756">
    <property type="entry name" value="Ig_E-set"/>
</dbReference>
<evidence type="ECO:0000313" key="6">
    <source>
        <dbReference type="Proteomes" id="UP000488506"/>
    </source>
</evidence>
<feature type="transmembrane region" description="Helical" evidence="2">
    <location>
        <begin position="40"/>
        <end position="62"/>
    </location>
</feature>
<dbReference type="EMBL" id="WPAF01000006">
    <property type="protein sequence ID" value="KAF0134660.1"/>
    <property type="molecule type" value="Genomic_DNA"/>
</dbReference>
<feature type="domain" description="Calcineurin-like phosphoesterase" evidence="3">
    <location>
        <begin position="156"/>
        <end position="391"/>
    </location>
</feature>
<evidence type="ECO:0000256" key="2">
    <source>
        <dbReference type="SAM" id="Phobius"/>
    </source>
</evidence>
<dbReference type="GO" id="GO:0003993">
    <property type="term" value="F:acid phosphatase activity"/>
    <property type="evidence" value="ECO:0007669"/>
    <property type="project" value="InterPro"/>
</dbReference>
<dbReference type="PANTHER" id="PTHR43143">
    <property type="entry name" value="METALLOPHOSPHOESTERASE, CALCINEURIN SUPERFAMILY"/>
    <property type="match status" value="1"/>
</dbReference>
<keyword evidence="2" id="KW-0472">Membrane</keyword>
<dbReference type="SUPFAM" id="SSF56300">
    <property type="entry name" value="Metallo-dependent phosphatases"/>
    <property type="match status" value="1"/>
</dbReference>
<dbReference type="InterPro" id="IPR032812">
    <property type="entry name" value="SbsA_Ig"/>
</dbReference>
<evidence type="ECO:0000259" key="4">
    <source>
        <dbReference type="Pfam" id="PF13205"/>
    </source>
</evidence>
<evidence type="ECO:0000313" key="5">
    <source>
        <dbReference type="EMBL" id="KAF0134660.1"/>
    </source>
</evidence>
<evidence type="ECO:0000256" key="1">
    <source>
        <dbReference type="ARBA" id="ARBA00022729"/>
    </source>
</evidence>
<comment type="caution">
    <text evidence="5">The sequence shown here is derived from an EMBL/GenBank/DDBJ whole genome shotgun (WGS) entry which is preliminary data.</text>
</comment>
<name>A0A833L1U5_UNCSA</name>
<dbReference type="SUPFAM" id="SSF49363">
    <property type="entry name" value="Purple acid phosphatase, N-terminal domain"/>
    <property type="match status" value="1"/>
</dbReference>
<feature type="domain" description="SbsA Ig-like" evidence="4">
    <location>
        <begin position="478"/>
        <end position="574"/>
    </location>
</feature>
<evidence type="ECO:0000259" key="3">
    <source>
        <dbReference type="Pfam" id="PF00149"/>
    </source>
</evidence>
<dbReference type="Pfam" id="PF00149">
    <property type="entry name" value="Metallophos"/>
    <property type="match status" value="1"/>
</dbReference>
<dbReference type="InterPro" id="IPR008963">
    <property type="entry name" value="Purple_acid_Pase-like_N"/>
</dbReference>
<sequence length="895" mass="96855">MKNYPVSFPRRRESSEFRKKLDSRFHGNDFFRDFFIIPKMFYIAFATFLYLSIAANAAPIIAHEELTTLTDTTAIITWTTTNEAADTKVYLGVGAPDTSTAFYSSSDLVIYHYATLTGLTQGTTYTYYIKSGTASTSLSEKTFTTLTAPSGEELFTFASISDIQYAAVDAQHPTGKADTAGARGRPYSHSAEILDAMVTEINKYAPAFTVIRGDIIEKDYGDQIATQVKGKLDNLTKASDLNKYYPIPGNHDKESAYTAGDWVKSNLGLLYPPMISNSTAESSFNYSFIYNGYRFIMLDSVKTDYTANIKTSYLTAQLAEAQTAGQKCFIFLHHPATDVHSENLPADVISEITGGSSSYDSIQLMNTVEAQTIITTYKDIVAGVFSGHIHDNKYTTVSGVPYVRNSAGIQFPTSFNVYKVYSNGYMMSTYKVPTWTEVARNVITAEAGYSEIYWEQFSMGPSSARNFSYTLSANAPEVNVSKCYPTSNSTSVPLNNDIMIYFSKAMNTTDSQNAVTITPNPGGLSYRWENGNSVLYISHTNFSASTTYTVQVGVGAKDSSGTALSAAASYSFSTGASADTTAPAAAFDNLLNNVTTDNQQVITGIATDSASTIVSIECRVDGGSWTTTTALDGLLNSATEKFSWTPSLPLTRGVTSHEVEVRAKDSAGNINTTFTLYGFYVIGDRPEVALESRGTTIINGDTIDKDPSFSITIISDKPPVTATSYLNALSSSDITALAASITLTVDTNNPYIFTGAYTPTLTDGKYTIIIKATDNSGNVTSKEVSELSVQTQTDLKIQGTPLSYPNPFNPELVNAAIGYTLSKASNVSVTFHDLMGNQIAKKSYSSVVDGGKAGYNEISWNGRDDSNSLAGNGTYIYIISGDGKYLSKGKVTVLK</sequence>
<dbReference type="InterPro" id="IPR013783">
    <property type="entry name" value="Ig-like_fold"/>
</dbReference>
<dbReference type="Proteomes" id="UP000488506">
    <property type="component" value="Unassembled WGS sequence"/>
</dbReference>
<dbReference type="InterPro" id="IPR051918">
    <property type="entry name" value="STPP_CPPED1"/>
</dbReference>
<dbReference type="Gene3D" id="2.60.40.10">
    <property type="entry name" value="Immunoglobulins"/>
    <property type="match status" value="1"/>
</dbReference>
<protein>
    <submittedName>
        <fullName evidence="5">PsrP</fullName>
    </submittedName>
</protein>
<keyword evidence="1" id="KW-0732">Signal</keyword>
<dbReference type="GO" id="GO:0046872">
    <property type="term" value="F:metal ion binding"/>
    <property type="evidence" value="ECO:0007669"/>
    <property type="project" value="InterPro"/>
</dbReference>
<dbReference type="AlphaFoldDB" id="A0A833L1U5"/>
<dbReference type="InterPro" id="IPR029052">
    <property type="entry name" value="Metallo-depent_PP-like"/>
</dbReference>
<dbReference type="Gene3D" id="2.60.40.650">
    <property type="match status" value="1"/>
</dbReference>
<dbReference type="PANTHER" id="PTHR43143:SF1">
    <property type="entry name" value="SERINE_THREONINE-PROTEIN PHOSPHATASE CPPED1"/>
    <property type="match status" value="1"/>
</dbReference>
<gene>
    <name evidence="5" type="ORF">FD145_491</name>
</gene>
<dbReference type="Gene3D" id="2.60.40.380">
    <property type="entry name" value="Purple acid phosphatase-like, N-terminal"/>
    <property type="match status" value="1"/>
</dbReference>
<keyword evidence="2" id="KW-1133">Transmembrane helix</keyword>
<keyword evidence="2" id="KW-0812">Transmembrane</keyword>
<dbReference type="InterPro" id="IPR004843">
    <property type="entry name" value="Calcineurin-like_PHP"/>
</dbReference>
<dbReference type="Gene3D" id="2.60.40.4070">
    <property type="match status" value="1"/>
</dbReference>
<dbReference type="Gene3D" id="2.60.40.3710">
    <property type="match status" value="1"/>
</dbReference>
<organism evidence="5 6">
    <name type="scientific">Candidatus Saganbacteria bacterium</name>
    <dbReference type="NCBI Taxonomy" id="2575572"/>
    <lineage>
        <taxon>Bacteria</taxon>
        <taxon>Bacillati</taxon>
        <taxon>Saganbacteria</taxon>
    </lineage>
</organism>
<reference evidence="5 6" key="1">
    <citation type="submission" date="2019-12" db="EMBL/GenBank/DDBJ databases">
        <authorList>
            <person name="Wolfe R."/>
            <person name="Danczak R."/>
            <person name="Wilkins M."/>
        </authorList>
    </citation>
    <scope>NUCLEOTIDE SEQUENCE [LARGE SCALE GENOMIC DNA]</scope>
    <source>
        <strain evidence="5">X2_MaxBin.013</strain>
    </source>
</reference>
<dbReference type="Pfam" id="PF13205">
    <property type="entry name" value="Big_5"/>
    <property type="match status" value="1"/>
</dbReference>
<dbReference type="Gene3D" id="3.60.21.10">
    <property type="match status" value="2"/>
</dbReference>
<accession>A0A833L1U5</accession>